<comment type="catalytic activity">
    <reaction evidence="5">
        <text>RX + glutathione = an S-substituted glutathione + a halide anion + H(+)</text>
        <dbReference type="Rhea" id="RHEA:16437"/>
        <dbReference type="ChEBI" id="CHEBI:15378"/>
        <dbReference type="ChEBI" id="CHEBI:16042"/>
        <dbReference type="ChEBI" id="CHEBI:17792"/>
        <dbReference type="ChEBI" id="CHEBI:57925"/>
        <dbReference type="ChEBI" id="CHEBI:90779"/>
        <dbReference type="EC" id="2.5.1.18"/>
    </reaction>
</comment>
<dbReference type="InterPro" id="IPR040079">
    <property type="entry name" value="Glutathione_S-Trfase"/>
</dbReference>
<dbReference type="FunFam" id="3.40.30.10:FF:000035">
    <property type="entry name" value="hematopoietic prostaglandin D synthase"/>
    <property type="match status" value="1"/>
</dbReference>
<dbReference type="InterPro" id="IPR050213">
    <property type="entry name" value="GST_superfamily"/>
</dbReference>
<dbReference type="SFLD" id="SFLDS00019">
    <property type="entry name" value="Glutathione_Transferase_(cytos"/>
    <property type="match status" value="1"/>
</dbReference>
<dbReference type="Proteomes" id="UP000250275">
    <property type="component" value="Unassembled WGS sequence"/>
</dbReference>
<keyword evidence="9" id="KW-1185">Reference proteome</keyword>
<dbReference type="AlphaFoldDB" id="A0A310SC04"/>
<proteinExistence type="inferred from homology"/>
<organism evidence="8 9">
    <name type="scientific">Eufriesea mexicana</name>
    <dbReference type="NCBI Taxonomy" id="516756"/>
    <lineage>
        <taxon>Eukaryota</taxon>
        <taxon>Metazoa</taxon>
        <taxon>Ecdysozoa</taxon>
        <taxon>Arthropoda</taxon>
        <taxon>Hexapoda</taxon>
        <taxon>Insecta</taxon>
        <taxon>Pterygota</taxon>
        <taxon>Neoptera</taxon>
        <taxon>Endopterygota</taxon>
        <taxon>Hymenoptera</taxon>
        <taxon>Apocrita</taxon>
        <taxon>Aculeata</taxon>
        <taxon>Apoidea</taxon>
        <taxon>Anthophila</taxon>
        <taxon>Apidae</taxon>
        <taxon>Eufriesea</taxon>
    </lineage>
</organism>
<evidence type="ECO:0000256" key="1">
    <source>
        <dbReference type="ARBA" id="ARBA00011738"/>
    </source>
</evidence>
<dbReference type="Gene3D" id="1.20.1050.10">
    <property type="match status" value="1"/>
</dbReference>
<dbReference type="FunFam" id="1.20.1050.10:FF:000030">
    <property type="entry name" value="Glutathione S-transferase S1"/>
    <property type="match status" value="1"/>
</dbReference>
<dbReference type="SUPFAM" id="SSF52833">
    <property type="entry name" value="Thioredoxin-like"/>
    <property type="match status" value="1"/>
</dbReference>
<feature type="domain" description="GST C-terminal" evidence="7">
    <location>
        <begin position="196"/>
        <end position="317"/>
    </location>
</feature>
<sequence length="317" mass="36071">MVLSLAQDSTVSENARLIDPSKQRSSLRNAKQCNYDKYRCKALPERMLVYQGILVDSSTHTVTVYHIDAKQDGGGVRQLVEPKEYMKLLTGHEEAVTRERSSHLVYPNVLTQIFEMSNYKLTYFNITGLAEPIRYLLHQSGIKFEDQRLTPEEWSAVKSGMPMGQVPVLEIDGKKYHQSKSIGRYLARKNNLVGSNDEEAYQIDATIDTIDELRLALAQHHWEKDPALKEKFKAGVSAKFPSYLDKLEEQVKKNGGHFVGGKLTWADLHYAAQSETLSGMLQHDVNKDHPELKKLVEKVRSLPNIKSYLESRPKTVI</sequence>
<dbReference type="EMBL" id="KQ761655">
    <property type="protein sequence ID" value="OAD57200.1"/>
    <property type="molecule type" value="Genomic_DNA"/>
</dbReference>
<evidence type="ECO:0000259" key="6">
    <source>
        <dbReference type="PROSITE" id="PS50404"/>
    </source>
</evidence>
<dbReference type="EC" id="2.5.1.18" evidence="2"/>
<dbReference type="InterPro" id="IPR004045">
    <property type="entry name" value="Glutathione_S-Trfase_N"/>
</dbReference>
<dbReference type="CDD" id="cd03192">
    <property type="entry name" value="GST_C_Sigma_like"/>
    <property type="match status" value="1"/>
</dbReference>
<reference evidence="8 9" key="1">
    <citation type="submission" date="2015-07" db="EMBL/GenBank/DDBJ databases">
        <title>The genome of Eufriesea mexicana.</title>
        <authorList>
            <person name="Pan H."/>
            <person name="Kapheim K."/>
        </authorList>
    </citation>
    <scope>NUCLEOTIDE SEQUENCE [LARGE SCALE GENOMIC DNA]</scope>
    <source>
        <strain evidence="8">0111107269</strain>
        <tissue evidence="8">Whole body</tissue>
    </source>
</reference>
<dbReference type="InterPro" id="IPR010987">
    <property type="entry name" value="Glutathione-S-Trfase_C-like"/>
</dbReference>
<dbReference type="Pfam" id="PF02798">
    <property type="entry name" value="GST_N"/>
    <property type="match status" value="1"/>
</dbReference>
<dbReference type="GO" id="GO:0004602">
    <property type="term" value="F:glutathione peroxidase activity"/>
    <property type="evidence" value="ECO:0007669"/>
    <property type="project" value="UniProtKB-ARBA"/>
</dbReference>
<name>A0A310SC04_9HYME</name>
<dbReference type="PANTHER" id="PTHR11571:SF224">
    <property type="entry name" value="HEMATOPOIETIC PROSTAGLANDIN D SYNTHASE"/>
    <property type="match status" value="1"/>
</dbReference>
<dbReference type="SFLD" id="SFLDG01205">
    <property type="entry name" value="AMPS.1"/>
    <property type="match status" value="1"/>
</dbReference>
<dbReference type="InterPro" id="IPR004046">
    <property type="entry name" value="GST_C"/>
</dbReference>
<evidence type="ECO:0000256" key="5">
    <source>
        <dbReference type="ARBA" id="ARBA00047960"/>
    </source>
</evidence>
<dbReference type="Pfam" id="PF14497">
    <property type="entry name" value="GST_C_3"/>
    <property type="match status" value="1"/>
</dbReference>
<evidence type="ECO:0000313" key="8">
    <source>
        <dbReference type="EMBL" id="OAD57200.1"/>
    </source>
</evidence>
<dbReference type="OrthoDB" id="414243at2759"/>
<evidence type="ECO:0000256" key="3">
    <source>
        <dbReference type="ARBA" id="ARBA00022679"/>
    </source>
</evidence>
<keyword evidence="3 8" id="KW-0808">Transferase</keyword>
<protein>
    <recommendedName>
        <fullName evidence="2">glutathione transferase</fullName>
        <ecNumber evidence="2">2.5.1.18</ecNumber>
    </recommendedName>
</protein>
<evidence type="ECO:0000313" key="9">
    <source>
        <dbReference type="Proteomes" id="UP000250275"/>
    </source>
</evidence>
<evidence type="ECO:0000256" key="4">
    <source>
        <dbReference type="ARBA" id="ARBA00038317"/>
    </source>
</evidence>
<dbReference type="PANTHER" id="PTHR11571">
    <property type="entry name" value="GLUTATHIONE S-TRANSFERASE"/>
    <property type="match status" value="1"/>
</dbReference>
<dbReference type="GO" id="GO:0006749">
    <property type="term" value="P:glutathione metabolic process"/>
    <property type="evidence" value="ECO:0007669"/>
    <property type="project" value="TreeGrafter"/>
</dbReference>
<dbReference type="SUPFAM" id="SSF47616">
    <property type="entry name" value="GST C-terminal domain-like"/>
    <property type="match status" value="1"/>
</dbReference>
<accession>A0A310SC04</accession>
<dbReference type="CDD" id="cd03039">
    <property type="entry name" value="GST_N_Sigma_like"/>
    <property type="match status" value="1"/>
</dbReference>
<dbReference type="InterPro" id="IPR036249">
    <property type="entry name" value="Thioredoxin-like_sf"/>
</dbReference>
<dbReference type="PROSITE" id="PS50405">
    <property type="entry name" value="GST_CTER"/>
    <property type="match status" value="1"/>
</dbReference>
<evidence type="ECO:0000259" key="7">
    <source>
        <dbReference type="PROSITE" id="PS50405"/>
    </source>
</evidence>
<dbReference type="Gene3D" id="3.40.30.10">
    <property type="entry name" value="Glutaredoxin"/>
    <property type="match status" value="1"/>
</dbReference>
<dbReference type="PROSITE" id="PS50404">
    <property type="entry name" value="GST_NTER"/>
    <property type="match status" value="1"/>
</dbReference>
<gene>
    <name evidence="8" type="ORF">WN48_02302</name>
</gene>
<feature type="domain" description="GST N-terminal" evidence="6">
    <location>
        <begin position="117"/>
        <end position="194"/>
    </location>
</feature>
<dbReference type="GO" id="GO:0004364">
    <property type="term" value="F:glutathione transferase activity"/>
    <property type="evidence" value="ECO:0007669"/>
    <property type="project" value="UniProtKB-EC"/>
</dbReference>
<comment type="similarity">
    <text evidence="4">Belongs to the GST superfamily. Sigma family.</text>
</comment>
<dbReference type="SFLD" id="SFLDG00363">
    <property type="entry name" value="AMPS_(cytGST):_Alpha-__Mu-__Pi"/>
    <property type="match status" value="1"/>
</dbReference>
<evidence type="ECO:0000256" key="2">
    <source>
        <dbReference type="ARBA" id="ARBA00012452"/>
    </source>
</evidence>
<dbReference type="InterPro" id="IPR036282">
    <property type="entry name" value="Glutathione-S-Trfase_C_sf"/>
</dbReference>
<comment type="subunit">
    <text evidence="1">Homodimer.</text>
</comment>